<dbReference type="EMBL" id="CAJNOK010014482">
    <property type="protein sequence ID" value="CAF1205807.1"/>
    <property type="molecule type" value="Genomic_DNA"/>
</dbReference>
<name>A0A815K318_9BILA</name>
<comment type="caution">
    <text evidence="3">The sequence shown here is derived from an EMBL/GenBank/DDBJ whole genome shotgun (WGS) entry which is preliminary data.</text>
</comment>
<dbReference type="EMBL" id="CAJOBA010036013">
    <property type="protein sequence ID" value="CAF4015148.1"/>
    <property type="molecule type" value="Genomic_DNA"/>
</dbReference>
<dbReference type="Proteomes" id="UP000677228">
    <property type="component" value="Unassembled WGS sequence"/>
</dbReference>
<evidence type="ECO:0008006" key="7">
    <source>
        <dbReference type="Google" id="ProtNLM"/>
    </source>
</evidence>
<dbReference type="AlphaFoldDB" id="A0A815K318"/>
<dbReference type="PANTHER" id="PTHR36978">
    <property type="entry name" value="P-LOOP CONTAINING NUCLEOTIDE TRIPHOSPHATE HYDROLASE"/>
    <property type="match status" value="1"/>
</dbReference>
<evidence type="ECO:0000313" key="3">
    <source>
        <dbReference type="EMBL" id="CAF1390222.1"/>
    </source>
</evidence>
<accession>A0A815K318</accession>
<sequence>MKRYPNAKVILTVRDPDKWYKSVKDTIYDARHQFPGCYVKRFNLLKYGRKFWETYRVDEMARAIIWTKAFHNQFKDKQYAIELFQQHNARVQRVVPRERLLVYDVKQGWAPLCKFLNVPIPSEEFPFVNDANIHRRDIEKENRLGWIILIALISILLAFVLVLLMSHMRKTV</sequence>
<protein>
    <recommendedName>
        <fullName evidence="7">Sulfotransferase</fullName>
    </recommendedName>
</protein>
<dbReference type="Proteomes" id="UP000681722">
    <property type="component" value="Unassembled WGS sequence"/>
</dbReference>
<proteinExistence type="predicted"/>
<keyword evidence="6" id="KW-1185">Reference proteome</keyword>
<dbReference type="Proteomes" id="UP000682733">
    <property type="component" value="Unassembled WGS sequence"/>
</dbReference>
<dbReference type="InterPro" id="IPR040632">
    <property type="entry name" value="Sulfotransfer_4"/>
</dbReference>
<keyword evidence="1" id="KW-0812">Transmembrane</keyword>
<evidence type="ECO:0000313" key="5">
    <source>
        <dbReference type="EMBL" id="CAF4284827.1"/>
    </source>
</evidence>
<evidence type="ECO:0000313" key="6">
    <source>
        <dbReference type="Proteomes" id="UP000663829"/>
    </source>
</evidence>
<organism evidence="3 6">
    <name type="scientific">Didymodactylos carnosus</name>
    <dbReference type="NCBI Taxonomy" id="1234261"/>
    <lineage>
        <taxon>Eukaryota</taxon>
        <taxon>Metazoa</taxon>
        <taxon>Spiralia</taxon>
        <taxon>Gnathifera</taxon>
        <taxon>Rotifera</taxon>
        <taxon>Eurotatoria</taxon>
        <taxon>Bdelloidea</taxon>
        <taxon>Philodinida</taxon>
        <taxon>Philodinidae</taxon>
        <taxon>Didymodactylos</taxon>
    </lineage>
</organism>
<dbReference type="EMBL" id="CAJOBC010082350">
    <property type="protein sequence ID" value="CAF4284827.1"/>
    <property type="molecule type" value="Genomic_DNA"/>
</dbReference>
<evidence type="ECO:0000313" key="4">
    <source>
        <dbReference type="EMBL" id="CAF4015148.1"/>
    </source>
</evidence>
<evidence type="ECO:0000256" key="1">
    <source>
        <dbReference type="SAM" id="Phobius"/>
    </source>
</evidence>
<dbReference type="Proteomes" id="UP000663829">
    <property type="component" value="Unassembled WGS sequence"/>
</dbReference>
<dbReference type="InterPro" id="IPR027417">
    <property type="entry name" value="P-loop_NTPase"/>
</dbReference>
<evidence type="ECO:0000313" key="2">
    <source>
        <dbReference type="EMBL" id="CAF1205807.1"/>
    </source>
</evidence>
<reference evidence="3" key="1">
    <citation type="submission" date="2021-02" db="EMBL/GenBank/DDBJ databases">
        <authorList>
            <person name="Nowell W R."/>
        </authorList>
    </citation>
    <scope>NUCLEOTIDE SEQUENCE</scope>
</reference>
<dbReference type="OrthoDB" id="272681at2759"/>
<keyword evidence="1" id="KW-1133">Transmembrane helix</keyword>
<dbReference type="PANTHER" id="PTHR36978:SF4">
    <property type="entry name" value="P-LOOP CONTAINING NUCLEOSIDE TRIPHOSPHATE HYDROLASE PROTEIN"/>
    <property type="match status" value="1"/>
</dbReference>
<gene>
    <name evidence="3" type="ORF">GPM918_LOCUS32755</name>
    <name evidence="2" type="ORF">OVA965_LOCUS24207</name>
    <name evidence="5" type="ORF">SRO942_LOCUS33428</name>
    <name evidence="4" type="ORF">TMI583_LOCUS24925</name>
</gene>
<keyword evidence="1" id="KW-0472">Membrane</keyword>
<dbReference type="Pfam" id="PF17784">
    <property type="entry name" value="Sulfotransfer_4"/>
    <property type="match status" value="1"/>
</dbReference>
<dbReference type="EMBL" id="CAJNOQ010016944">
    <property type="protein sequence ID" value="CAF1390222.1"/>
    <property type="molecule type" value="Genomic_DNA"/>
</dbReference>
<dbReference type="Gene3D" id="3.40.50.300">
    <property type="entry name" value="P-loop containing nucleotide triphosphate hydrolases"/>
    <property type="match status" value="1"/>
</dbReference>
<dbReference type="SUPFAM" id="SSF52540">
    <property type="entry name" value="P-loop containing nucleoside triphosphate hydrolases"/>
    <property type="match status" value="1"/>
</dbReference>
<feature type="transmembrane region" description="Helical" evidence="1">
    <location>
        <begin position="144"/>
        <end position="165"/>
    </location>
</feature>